<sequence length="100" mass="10827">MHGHSEPCLHTDPAGARFLLFFSHHGFATFEPQGESQNPVLSRPQIRPEASHAPRPPIPPGAPRSATPRTTLRRAEAAATTGACRHRLVSSPLCDNPFTT</sequence>
<organism evidence="2 3">
    <name type="scientific">Trichoderma aggressivum f. europaeum</name>
    <dbReference type="NCBI Taxonomy" id="173218"/>
    <lineage>
        <taxon>Eukaryota</taxon>
        <taxon>Fungi</taxon>
        <taxon>Dikarya</taxon>
        <taxon>Ascomycota</taxon>
        <taxon>Pezizomycotina</taxon>
        <taxon>Sordariomycetes</taxon>
        <taxon>Hypocreomycetidae</taxon>
        <taxon>Hypocreales</taxon>
        <taxon>Hypocreaceae</taxon>
        <taxon>Trichoderma</taxon>
    </lineage>
</organism>
<protein>
    <submittedName>
        <fullName evidence="2">Uncharacterized protein</fullName>
    </submittedName>
</protein>
<evidence type="ECO:0000256" key="1">
    <source>
        <dbReference type="SAM" id="MobiDB-lite"/>
    </source>
</evidence>
<accession>A0AAE1IH90</accession>
<feature type="region of interest" description="Disordered" evidence="1">
    <location>
        <begin position="31"/>
        <end position="83"/>
    </location>
</feature>
<dbReference type="EMBL" id="JAWRVG010000006">
    <property type="protein sequence ID" value="KAK4081823.1"/>
    <property type="molecule type" value="Genomic_DNA"/>
</dbReference>
<name>A0AAE1IH90_9HYPO</name>
<proteinExistence type="predicted"/>
<dbReference type="GeneID" id="87916664"/>
<gene>
    <name evidence="2" type="ORF">Triagg1_2564</name>
</gene>
<dbReference type="Proteomes" id="UP001273209">
    <property type="component" value="Unassembled WGS sequence"/>
</dbReference>
<evidence type="ECO:0000313" key="3">
    <source>
        <dbReference type="Proteomes" id="UP001273209"/>
    </source>
</evidence>
<evidence type="ECO:0000313" key="2">
    <source>
        <dbReference type="EMBL" id="KAK4081823.1"/>
    </source>
</evidence>
<dbReference type="RefSeq" id="XP_062758776.1">
    <property type="nucleotide sequence ID" value="XM_062896759.1"/>
</dbReference>
<comment type="caution">
    <text evidence="2">The sequence shown here is derived from an EMBL/GenBank/DDBJ whole genome shotgun (WGS) entry which is preliminary data.</text>
</comment>
<reference evidence="2" key="1">
    <citation type="submission" date="2023-11" db="EMBL/GenBank/DDBJ databases">
        <title>The genome sequences of three competitors of mushroom-forming fungi.</title>
        <authorList>
            <person name="Beijen E."/>
            <person name="Ohm R.A."/>
        </authorList>
    </citation>
    <scope>NUCLEOTIDE SEQUENCE</scope>
    <source>
        <strain evidence="2">CBS 100526</strain>
    </source>
</reference>
<keyword evidence="3" id="KW-1185">Reference proteome</keyword>
<dbReference type="AlphaFoldDB" id="A0AAE1IH90"/>